<proteinExistence type="predicted"/>
<dbReference type="AlphaFoldDB" id="A0A2Z5AEH1"/>
<dbReference type="Gene3D" id="3.90.1720.10">
    <property type="entry name" value="endopeptidase domain like (from Nostoc punctiforme)"/>
    <property type="match status" value="1"/>
</dbReference>
<organism evidence="1 2">
    <name type="scientific">Pseudomonas oryzihabitans</name>
    <dbReference type="NCBI Taxonomy" id="47885"/>
    <lineage>
        <taxon>Bacteria</taxon>
        <taxon>Pseudomonadati</taxon>
        <taxon>Pseudomonadota</taxon>
        <taxon>Gammaproteobacteria</taxon>
        <taxon>Pseudomonadales</taxon>
        <taxon>Pseudomonadaceae</taxon>
        <taxon>Pseudomonas</taxon>
    </lineage>
</organism>
<dbReference type="Proteomes" id="UP000250579">
    <property type="component" value="Chromosome"/>
</dbReference>
<reference evidence="1 2" key="1">
    <citation type="submission" date="2017-06" db="EMBL/GenBank/DDBJ databases">
        <title>Evolution towards high GC content and high-temperature stress adaptation in endophytic Pseudomonas oryzihabitans impacted its plant-growth promoting traits.</title>
        <authorList>
            <person name="Nascimento F.X."/>
        </authorList>
    </citation>
    <scope>NUCLEOTIDE SEQUENCE [LARGE SCALE GENOMIC DNA]</scope>
    <source>
        <strain evidence="1 2">MS8</strain>
    </source>
</reference>
<evidence type="ECO:0000313" key="1">
    <source>
        <dbReference type="EMBL" id="AXA69087.1"/>
    </source>
</evidence>
<gene>
    <name evidence="1" type="ORF">CE139_22820</name>
</gene>
<accession>A0A2Z5AEH1</accession>
<dbReference type="SUPFAM" id="SSF54001">
    <property type="entry name" value="Cysteine proteinases"/>
    <property type="match status" value="1"/>
</dbReference>
<evidence type="ECO:0000313" key="2">
    <source>
        <dbReference type="Proteomes" id="UP000250579"/>
    </source>
</evidence>
<dbReference type="InterPro" id="IPR038765">
    <property type="entry name" value="Papain-like_cys_pep_sf"/>
</dbReference>
<dbReference type="EMBL" id="CP022198">
    <property type="protein sequence ID" value="AXA69087.1"/>
    <property type="molecule type" value="Genomic_DNA"/>
</dbReference>
<sequence length="150" mass="16729">MDSALIREASGGAYSHVGMVVATEPRVLIVHATTDDDPQHPDQVLLSTLADFLHPPRAQHFAIARPGFLDAALRAQIAQDLRTQLGKPFLLDARDLPHRYCTSLLAEAIGRHAPAFAPVWTRLDLPLFHGDYLLPRAFAEYPGLEWIYRQ</sequence>
<name>A0A2Z5AEH1_9PSED</name>
<protein>
    <submittedName>
        <fullName evidence="1">Uncharacterized protein</fullName>
    </submittedName>
</protein>